<dbReference type="PATRIC" id="fig|66969.6.peg.806"/>
<reference evidence="3 4" key="1">
    <citation type="submission" date="2015-11" db="EMBL/GenBank/DDBJ databases">
        <title>Genomic analysis of 38 Legionella species identifies large and diverse effector repertoires.</title>
        <authorList>
            <person name="Burstein D."/>
            <person name="Amaro F."/>
            <person name="Zusman T."/>
            <person name="Lifshitz Z."/>
            <person name="Cohen O."/>
            <person name="Gilbert J.A."/>
            <person name="Pupko T."/>
            <person name="Shuman H.A."/>
            <person name="Segal G."/>
        </authorList>
    </citation>
    <scope>NUCLEOTIDE SEQUENCE [LARGE SCALE GENOMIC DNA]</scope>
    <source>
        <strain evidence="3 4">ATCC 51914</strain>
    </source>
</reference>
<evidence type="ECO:0000256" key="1">
    <source>
        <dbReference type="SAM" id="MobiDB-lite"/>
    </source>
</evidence>
<feature type="transmembrane region" description="Helical" evidence="2">
    <location>
        <begin position="74"/>
        <end position="93"/>
    </location>
</feature>
<evidence type="ECO:0008006" key="5">
    <source>
        <dbReference type="Google" id="ProtNLM"/>
    </source>
</evidence>
<feature type="transmembrane region" description="Helical" evidence="2">
    <location>
        <begin position="26"/>
        <end position="53"/>
    </location>
</feature>
<feature type="compositionally biased region" description="Polar residues" evidence="1">
    <location>
        <begin position="244"/>
        <end position="254"/>
    </location>
</feature>
<keyword evidence="2" id="KW-0812">Transmembrane</keyword>
<accession>A0A0W1ALR2</accession>
<evidence type="ECO:0000256" key="2">
    <source>
        <dbReference type="SAM" id="Phobius"/>
    </source>
</evidence>
<gene>
    <name evidence="3" type="ORF">Lwal_0737</name>
</gene>
<feature type="transmembrane region" description="Helical" evidence="2">
    <location>
        <begin position="138"/>
        <end position="162"/>
    </location>
</feature>
<keyword evidence="2" id="KW-0472">Membrane</keyword>
<dbReference type="STRING" id="66969.Lwal_0737"/>
<protein>
    <recommendedName>
        <fullName evidence="5">Transmembrane protein</fullName>
    </recommendedName>
</protein>
<evidence type="ECO:0000313" key="3">
    <source>
        <dbReference type="EMBL" id="KTD82260.1"/>
    </source>
</evidence>
<dbReference type="Proteomes" id="UP000054729">
    <property type="component" value="Unassembled WGS sequence"/>
</dbReference>
<name>A0A0W1ALR2_9GAMM</name>
<feature type="region of interest" description="Disordered" evidence="1">
    <location>
        <begin position="217"/>
        <end position="262"/>
    </location>
</feature>
<keyword evidence="2" id="KW-1133">Transmembrane helix</keyword>
<feature type="transmembrane region" description="Helical" evidence="2">
    <location>
        <begin position="168"/>
        <end position="189"/>
    </location>
</feature>
<evidence type="ECO:0000313" key="4">
    <source>
        <dbReference type="Proteomes" id="UP000054729"/>
    </source>
</evidence>
<keyword evidence="4" id="KW-1185">Reference proteome</keyword>
<organism evidence="3 4">
    <name type="scientific">Legionella waltersii</name>
    <dbReference type="NCBI Taxonomy" id="66969"/>
    <lineage>
        <taxon>Bacteria</taxon>
        <taxon>Pseudomonadati</taxon>
        <taxon>Pseudomonadota</taxon>
        <taxon>Gammaproteobacteria</taxon>
        <taxon>Legionellales</taxon>
        <taxon>Legionellaceae</taxon>
        <taxon>Legionella</taxon>
    </lineage>
</organism>
<comment type="caution">
    <text evidence="3">The sequence shown here is derived from an EMBL/GenBank/DDBJ whole genome shotgun (WGS) entry which is preliminary data.</text>
</comment>
<dbReference type="OrthoDB" id="5651454at2"/>
<sequence>MSKETNYNKVSSIFFFSGFLLSKIQYVPFIIASSFTNLAALVLYMMGYGLWFIGIQGTPPNPEWSPFANLKSKFLYAAVLGLLASTISVLALINPLFLVPAAWLYFASNVLWVGGEYYKLQGSDPNSTREYINSQKNYFNYSITISTIGFVTALATTLSFFIPPITLPVILISSIICIGLGCLSFEYWLESKITSPSTTDIELVEISHNKIQSELGASNRCKKSDEQSPYHGNSPLRNDENPDENYTSSLSSESDLGPCHKP</sequence>
<dbReference type="AlphaFoldDB" id="A0A0W1ALR2"/>
<proteinExistence type="predicted"/>
<dbReference type="RefSeq" id="WP_133141229.1">
    <property type="nucleotide sequence ID" value="NZ_CAAAIQ010000006.1"/>
</dbReference>
<dbReference type="EMBL" id="LNZB01000015">
    <property type="protein sequence ID" value="KTD82260.1"/>
    <property type="molecule type" value="Genomic_DNA"/>
</dbReference>